<proteinExistence type="predicted"/>
<name>A0AAC9IVG9_9BURK</name>
<dbReference type="OMA" id="PHVEMRK"/>
<evidence type="ECO:0000313" key="2">
    <source>
        <dbReference type="EMBL" id="APC01530.1"/>
    </source>
</evidence>
<dbReference type="CDD" id="cd04301">
    <property type="entry name" value="NAT_SF"/>
    <property type="match status" value="1"/>
</dbReference>
<evidence type="ECO:0000259" key="1">
    <source>
        <dbReference type="PROSITE" id="PS51186"/>
    </source>
</evidence>
<accession>A0AAC9IVG9</accession>
<dbReference type="PROSITE" id="PS51186">
    <property type="entry name" value="GNAT"/>
    <property type="match status" value="1"/>
</dbReference>
<dbReference type="Proteomes" id="UP000182060">
    <property type="component" value="Chromosome"/>
</dbReference>
<dbReference type="InterPro" id="IPR039143">
    <property type="entry name" value="GNPNAT1-like"/>
</dbReference>
<dbReference type="SUPFAM" id="SSF55729">
    <property type="entry name" value="Acyl-CoA N-acyltransferases (Nat)"/>
    <property type="match status" value="1"/>
</dbReference>
<dbReference type="PANTHER" id="PTHR13355:SF11">
    <property type="entry name" value="GLUCOSAMINE 6-PHOSPHATE N-ACETYLTRANSFERASE"/>
    <property type="match status" value="1"/>
</dbReference>
<dbReference type="PANTHER" id="PTHR13355">
    <property type="entry name" value="GLUCOSAMINE 6-PHOSPHATE N-ACETYLTRANSFERASE"/>
    <property type="match status" value="1"/>
</dbReference>
<gene>
    <name evidence="2" type="ORF">AOC25_07820</name>
</gene>
<sequence>MKLLEIITLPWSQACTLAYPIREEVFIREQGVPHELEVDEQDEAAMHALAYQNGHCVGTARLVSLGNQSMQIGRMAVLAKYRGNGIGQRILKELIQLAKTQGSTSIILHAQITAIAFYEKLGFLPEGPEYQEAGIAHRNMILLLSA</sequence>
<dbReference type="InterPro" id="IPR000182">
    <property type="entry name" value="GNAT_dom"/>
</dbReference>
<reference evidence="2" key="1">
    <citation type="journal article" date="2017" name="Appl. Environ. Microbiol.">
        <title>Microdiversification of a pelagic Polynucleobacter species is mainly driven by acquisition of genomic islands from a partially interspecific gene pool.</title>
        <authorList>
            <person name="Hoetzinger M."/>
            <person name="Hahn M.W."/>
            <person name="Jezberova J."/>
            <person name="Schmidt J."/>
            <person name="Koll U."/>
        </authorList>
    </citation>
    <scope>NUCLEOTIDE SEQUENCE</scope>
    <source>
        <strain evidence="2">MWH-RechtKol4</strain>
    </source>
</reference>
<dbReference type="AlphaFoldDB" id="A0AAC9IVG9"/>
<dbReference type="RefSeq" id="WP_011903178.1">
    <property type="nucleotide sequence ID" value="NZ_CP015016.1"/>
</dbReference>
<dbReference type="Pfam" id="PF13673">
    <property type="entry name" value="Acetyltransf_10"/>
    <property type="match status" value="1"/>
</dbReference>
<dbReference type="GO" id="GO:0004343">
    <property type="term" value="F:glucosamine 6-phosphate N-acetyltransferase activity"/>
    <property type="evidence" value="ECO:0007669"/>
    <property type="project" value="TreeGrafter"/>
</dbReference>
<evidence type="ECO:0000313" key="3">
    <source>
        <dbReference type="Proteomes" id="UP000182060"/>
    </source>
</evidence>
<feature type="domain" description="N-acetyltransferase" evidence="1">
    <location>
        <begin position="4"/>
        <end position="145"/>
    </location>
</feature>
<protein>
    <submittedName>
        <fullName evidence="2">GCN5 family acetyltransferase</fullName>
    </submittedName>
</protein>
<dbReference type="GeneID" id="31481729"/>
<dbReference type="EMBL" id="CP015017">
    <property type="protein sequence ID" value="APC01530.1"/>
    <property type="molecule type" value="Genomic_DNA"/>
</dbReference>
<dbReference type="InterPro" id="IPR016181">
    <property type="entry name" value="Acyl_CoA_acyltransferase"/>
</dbReference>
<organism evidence="2 3">
    <name type="scientific">Polynucleobacter asymbioticus</name>
    <dbReference type="NCBI Taxonomy" id="576611"/>
    <lineage>
        <taxon>Bacteria</taxon>
        <taxon>Pseudomonadati</taxon>
        <taxon>Pseudomonadota</taxon>
        <taxon>Betaproteobacteria</taxon>
        <taxon>Burkholderiales</taxon>
        <taxon>Burkholderiaceae</taxon>
        <taxon>Polynucleobacter</taxon>
    </lineage>
</organism>
<dbReference type="Gene3D" id="3.40.630.30">
    <property type="match status" value="1"/>
</dbReference>